<dbReference type="InterPro" id="IPR006143">
    <property type="entry name" value="RND_pump_MFP"/>
</dbReference>
<comment type="subcellular location">
    <subcellularLocation>
        <location evidence="1">Cell envelope</location>
    </subcellularLocation>
</comment>
<evidence type="ECO:0000313" key="9">
    <source>
        <dbReference type="Proteomes" id="UP000723714"/>
    </source>
</evidence>
<keyword evidence="9" id="KW-1185">Reference proteome</keyword>
<dbReference type="RefSeq" id="WP_216238803.1">
    <property type="nucleotide sequence ID" value="NZ_JABACJ020000001.1"/>
</dbReference>
<accession>A0ABS6CYY5</accession>
<comment type="similarity">
    <text evidence="2">Belongs to the membrane fusion protein (MFP) (TC 8.A.1) family.</text>
</comment>
<protein>
    <submittedName>
        <fullName evidence="8">Efflux RND transporter periplasmic adaptor subunit</fullName>
    </submittedName>
</protein>
<evidence type="ECO:0000256" key="5">
    <source>
        <dbReference type="SAM" id="MobiDB-lite"/>
    </source>
</evidence>
<evidence type="ECO:0000256" key="3">
    <source>
        <dbReference type="ARBA" id="ARBA00023054"/>
    </source>
</evidence>
<feature type="domain" description="YknX-like C-terminal permuted SH3-like" evidence="7">
    <location>
        <begin position="495"/>
        <end position="560"/>
    </location>
</feature>
<evidence type="ECO:0000256" key="1">
    <source>
        <dbReference type="ARBA" id="ARBA00004196"/>
    </source>
</evidence>
<dbReference type="EMBL" id="JABACJ020000001">
    <property type="protein sequence ID" value="MBU3874535.1"/>
    <property type="molecule type" value="Genomic_DNA"/>
</dbReference>
<reference evidence="8 9" key="1">
    <citation type="submission" date="2021-06" db="EMBL/GenBank/DDBJ databases">
        <title>Faecalicatena sp. nov. isolated from porcine feces.</title>
        <authorList>
            <person name="Oh B.S."/>
            <person name="Lee J.H."/>
        </authorList>
    </citation>
    <scope>NUCLEOTIDE SEQUENCE [LARGE SCALE GENOMIC DNA]</scope>
    <source>
        <strain evidence="8 9">AGMB00832</strain>
    </source>
</reference>
<proteinExistence type="inferred from homology"/>
<dbReference type="NCBIfam" id="TIGR01730">
    <property type="entry name" value="RND_mfp"/>
    <property type="match status" value="1"/>
</dbReference>
<dbReference type="PANTHER" id="PTHR32347:SF14">
    <property type="entry name" value="EFFLUX SYSTEM COMPONENT YKNX-RELATED"/>
    <property type="match status" value="1"/>
</dbReference>
<gene>
    <name evidence="8" type="ORF">HGO97_001745</name>
</gene>
<sequence length="580" mass="61744">MFSKKKKQQDEILDTIDTDADGDGQSFDLEDDAASKPPKKKLPGWVIVPIVAVFIGAIVLASQLSKDGNKSQNTTLQVTTVSNGNIKEVYNASGKIESENTKTYYSPVTAPISKCNAVVGDPVKAGDVLISFDTTNLERDNQQAQLNLQSSLNNSQAAIAKNAQAIDAANAASAQAAEQANKLADKVNDLAAQMETAKAQMDSESQAAQSTIQANQKEREKLKAKIEQFNAVMAEQKNLMDTLAIKLEALGEKAAIIEAKDAASRTPEEQSLLDTYNQTNDAYKAAQDAYTKAEADAQNTTDQLNQIVDPEISDAGYAELSAKYDAAYAEWEAAYNAATAPSADTGMTSAEMANLDISDNLAELSALTPAELVAKGKEGMKADMDGVIASVDVLQSNAATQGMAMFTIASTEKVRVKIEVSPDDYEKMKVGNKATITIGDYKYQGTLKKVNKIAIENAKGNPVIGAEIHIDNPDKNICIGATAKIAMTVSEANDVLVVPTEVINTSSDGDFVYVIENGTVLKKPVELGTASTTQIEIKSGLKKGDKVVNDLNVDIKEGMKAVAAEKTDSNTDTAADTKKE</sequence>
<feature type="compositionally biased region" description="Acidic residues" evidence="5">
    <location>
        <begin position="11"/>
        <end position="32"/>
    </location>
</feature>
<dbReference type="InterPro" id="IPR050465">
    <property type="entry name" value="UPF0194_transport"/>
</dbReference>
<name>A0ABS6CYY5_9FIRM</name>
<keyword evidence="6" id="KW-1133">Transmembrane helix</keyword>
<dbReference type="PANTHER" id="PTHR32347">
    <property type="entry name" value="EFFLUX SYSTEM COMPONENT YKNX-RELATED"/>
    <property type="match status" value="1"/>
</dbReference>
<evidence type="ECO:0000256" key="6">
    <source>
        <dbReference type="SAM" id="Phobius"/>
    </source>
</evidence>
<comment type="caution">
    <text evidence="8">The sequence shown here is derived from an EMBL/GenBank/DDBJ whole genome shotgun (WGS) entry which is preliminary data.</text>
</comment>
<dbReference type="Proteomes" id="UP000723714">
    <property type="component" value="Unassembled WGS sequence"/>
</dbReference>
<evidence type="ECO:0000256" key="2">
    <source>
        <dbReference type="ARBA" id="ARBA00009477"/>
    </source>
</evidence>
<evidence type="ECO:0000259" key="7">
    <source>
        <dbReference type="Pfam" id="PF25989"/>
    </source>
</evidence>
<keyword evidence="3 4" id="KW-0175">Coiled coil</keyword>
<dbReference type="InterPro" id="IPR058637">
    <property type="entry name" value="YknX-like_C"/>
</dbReference>
<feature type="transmembrane region" description="Helical" evidence="6">
    <location>
        <begin position="45"/>
        <end position="64"/>
    </location>
</feature>
<evidence type="ECO:0000313" key="8">
    <source>
        <dbReference type="EMBL" id="MBU3874535.1"/>
    </source>
</evidence>
<keyword evidence="6" id="KW-0472">Membrane</keyword>
<evidence type="ECO:0000256" key="4">
    <source>
        <dbReference type="SAM" id="Coils"/>
    </source>
</evidence>
<keyword evidence="6" id="KW-0812">Transmembrane</keyword>
<feature type="coiled-coil region" evidence="4">
    <location>
        <begin position="134"/>
        <end position="303"/>
    </location>
</feature>
<dbReference type="Pfam" id="PF25989">
    <property type="entry name" value="YknX_C"/>
    <property type="match status" value="1"/>
</dbReference>
<feature type="region of interest" description="Disordered" evidence="5">
    <location>
        <begin position="1"/>
        <end position="36"/>
    </location>
</feature>
<organism evidence="8 9">
    <name type="scientific">Faecalicatena faecalis</name>
    <dbReference type="NCBI Taxonomy" id="2726362"/>
    <lineage>
        <taxon>Bacteria</taxon>
        <taxon>Bacillati</taxon>
        <taxon>Bacillota</taxon>
        <taxon>Clostridia</taxon>
        <taxon>Lachnospirales</taxon>
        <taxon>Lachnospiraceae</taxon>
        <taxon>Faecalicatena</taxon>
    </lineage>
</organism>